<dbReference type="EMBL" id="JAFEUZ010000021">
    <property type="protein sequence ID" value="KAG5479369.1"/>
    <property type="molecule type" value="Genomic_DNA"/>
</dbReference>
<name>A0A836GSM5_9TRYP</name>
<dbReference type="RefSeq" id="XP_067178924.1">
    <property type="nucleotide sequence ID" value="XM_067322127.1"/>
</dbReference>
<comment type="caution">
    <text evidence="1">The sequence shown here is derived from an EMBL/GenBank/DDBJ whole genome shotgun (WGS) entry which is preliminary data.</text>
</comment>
<evidence type="ECO:0000313" key="1">
    <source>
        <dbReference type="EMBL" id="KAG5479369.1"/>
    </source>
</evidence>
<gene>
    <name evidence="1" type="ORF">LSCM1_04629</name>
</gene>
<proteinExistence type="predicted"/>
<dbReference type="AlphaFoldDB" id="A0A836GSM5"/>
<dbReference type="OrthoDB" id="264635at2759"/>
<reference evidence="1 2" key="1">
    <citation type="submission" date="2021-03" db="EMBL/GenBank/DDBJ databases">
        <title>Leishmania (Mundinia) martiniquensis Genome sequencing and assembly.</title>
        <authorList>
            <person name="Almutairi H."/>
            <person name="Gatherer D."/>
        </authorList>
    </citation>
    <scope>NUCLEOTIDE SEQUENCE [LARGE SCALE GENOMIC DNA]</scope>
    <source>
        <strain evidence="1">LSCM1</strain>
    </source>
</reference>
<evidence type="ECO:0000313" key="2">
    <source>
        <dbReference type="Proteomes" id="UP000673552"/>
    </source>
</evidence>
<dbReference type="GeneID" id="92514639"/>
<keyword evidence="2" id="KW-1185">Reference proteome</keyword>
<dbReference type="KEGG" id="lmat:92514639"/>
<protein>
    <submittedName>
        <fullName evidence="1">Uncharacterized protein</fullName>
    </submittedName>
</protein>
<organism evidence="1 2">
    <name type="scientific">Leishmania martiniquensis</name>
    <dbReference type="NCBI Taxonomy" id="1580590"/>
    <lineage>
        <taxon>Eukaryota</taxon>
        <taxon>Discoba</taxon>
        <taxon>Euglenozoa</taxon>
        <taxon>Kinetoplastea</taxon>
        <taxon>Metakinetoplastina</taxon>
        <taxon>Trypanosomatida</taxon>
        <taxon>Trypanosomatidae</taxon>
        <taxon>Leishmaniinae</taxon>
        <taxon>Leishmania</taxon>
    </lineage>
</organism>
<accession>A0A836GSM5</accession>
<dbReference type="Proteomes" id="UP000673552">
    <property type="component" value="Chromosome 21"/>
</dbReference>
<sequence>MKAILQVGPAQLVVEGPAFHLLCEDIQQTLAGLVALQASSITLTLHVGHLETCLAEDARRLNAAVMALPKYHLGNGDGGNPFAGNSLPIRPVTVPPPQWRRHAYMRAASPPPHHLCPSTIERRPVVHKGPFFIFSAASFDRAEAVVQQLHACLLEQRLLLDDMELHAMCDGGDGLSASDTSPRVLPLPIIELDTYLSTSANVMAEYDAEGHRRRSSTTVVGVAAARR</sequence>